<dbReference type="Proteomes" id="UP000523821">
    <property type="component" value="Unassembled WGS sequence"/>
</dbReference>
<dbReference type="AlphaFoldDB" id="A0A7W9CU78"/>
<reference evidence="5 6" key="1">
    <citation type="submission" date="2020-08" db="EMBL/GenBank/DDBJ databases">
        <title>Genomic Encyclopedia of Type Strains, Phase IV (KMG-IV): sequencing the most valuable type-strain genomes for metagenomic binning, comparative biology and taxonomic classification.</title>
        <authorList>
            <person name="Goeker M."/>
        </authorList>
    </citation>
    <scope>NUCLEOTIDE SEQUENCE [LARGE SCALE GENOMIC DNA]</scope>
    <source>
        <strain evidence="5 6">DSM 16268</strain>
    </source>
</reference>
<evidence type="ECO:0000256" key="3">
    <source>
        <dbReference type="ARBA" id="ARBA00022801"/>
    </source>
</evidence>
<dbReference type="InterPro" id="IPR051458">
    <property type="entry name" value="Cyt/Met_Dipeptidase"/>
</dbReference>
<proteinExistence type="predicted"/>
<dbReference type="NCBIfam" id="NF006053">
    <property type="entry name" value="PRK08201.1"/>
    <property type="match status" value="1"/>
</dbReference>
<protein>
    <submittedName>
        <fullName evidence="5">Acetylornithine deacetylase/succinyl-diaminopimelate desuccinylase-like protein</fullName>
    </submittedName>
</protein>
<dbReference type="Gene3D" id="3.30.70.360">
    <property type="match status" value="1"/>
</dbReference>
<keyword evidence="1" id="KW-0645">Protease</keyword>
<dbReference type="NCBIfam" id="NF006579">
    <property type="entry name" value="PRK09104.1"/>
    <property type="match status" value="1"/>
</dbReference>
<dbReference type="Gene3D" id="3.40.630.10">
    <property type="entry name" value="Zn peptidases"/>
    <property type="match status" value="1"/>
</dbReference>
<evidence type="ECO:0000256" key="2">
    <source>
        <dbReference type="ARBA" id="ARBA00022723"/>
    </source>
</evidence>
<dbReference type="InterPro" id="IPR002933">
    <property type="entry name" value="Peptidase_M20"/>
</dbReference>
<evidence type="ECO:0000256" key="1">
    <source>
        <dbReference type="ARBA" id="ARBA00022670"/>
    </source>
</evidence>
<sequence length="464" mass="49729">MSDDRLDAVLAYIDGELPESLSRLFALLGIESISTDPAHAGDVAAAADWLAADLSSIGFEASARETDGHPMVVAHDRSAAGCPHVLFYGHYDVQPVDPLSLWSRAPFAPAVIEEDGRKVIFGRGASDDKGQLMTFVEACRAWKTVTGSLPIRVSMMLEGEEESGSKSLEPFMKANRDELAADLAFICDTDMWDRETPAITTMLRGLVGEEIVVTAASRDLHSGMYGGAARNPIHVLVDILDGLRDETGRVTLPGFYDGVGELPAEIAEQWKALGFDEKAFLGAVGLSVPAGEVDRAVLEKIWARPTAEVNGITGGYTGDGFKTVIPAKASAKISFRLVDRQDPDAIRDAFRTYVRSKIPADCSVEFIPHGGSPGLRLSTDIPALKATRGALEAEWGRPCVFQGSGGSIPVAGSFREILGTDVLMVGFAQDDDRIHSPNEKYDLASFHGGIRSWARILGALAEKG</sequence>
<gene>
    <name evidence="5" type="ORF">GGQ63_000786</name>
</gene>
<dbReference type="PANTHER" id="PTHR43270:SF12">
    <property type="entry name" value="SUCCINYL-DIAMINOPIMELATE DESUCCINYLASE"/>
    <property type="match status" value="1"/>
</dbReference>
<dbReference type="Pfam" id="PF07687">
    <property type="entry name" value="M20_dimer"/>
    <property type="match status" value="1"/>
</dbReference>
<evidence type="ECO:0000259" key="4">
    <source>
        <dbReference type="Pfam" id="PF07687"/>
    </source>
</evidence>
<dbReference type="SUPFAM" id="SSF53187">
    <property type="entry name" value="Zn-dependent exopeptidases"/>
    <property type="match status" value="1"/>
</dbReference>
<dbReference type="NCBIfam" id="NF005914">
    <property type="entry name" value="PRK07907.1"/>
    <property type="match status" value="1"/>
</dbReference>
<evidence type="ECO:0000313" key="6">
    <source>
        <dbReference type="Proteomes" id="UP000523821"/>
    </source>
</evidence>
<feature type="domain" description="Peptidase M20 dimerisation" evidence="4">
    <location>
        <begin position="203"/>
        <end position="360"/>
    </location>
</feature>
<dbReference type="GO" id="GO:0006508">
    <property type="term" value="P:proteolysis"/>
    <property type="evidence" value="ECO:0007669"/>
    <property type="project" value="UniProtKB-KW"/>
</dbReference>
<dbReference type="PANTHER" id="PTHR43270">
    <property type="entry name" value="BETA-ALA-HIS DIPEPTIDASE"/>
    <property type="match status" value="1"/>
</dbReference>
<evidence type="ECO:0000313" key="5">
    <source>
        <dbReference type="EMBL" id="MBB5751734.1"/>
    </source>
</evidence>
<dbReference type="EMBL" id="JACHOO010000002">
    <property type="protein sequence ID" value="MBB5751734.1"/>
    <property type="molecule type" value="Genomic_DNA"/>
</dbReference>
<organism evidence="5 6">
    <name type="scientific">Prosthecomicrobium pneumaticum</name>
    <dbReference type="NCBI Taxonomy" id="81895"/>
    <lineage>
        <taxon>Bacteria</taxon>
        <taxon>Pseudomonadati</taxon>
        <taxon>Pseudomonadota</taxon>
        <taxon>Alphaproteobacteria</taxon>
        <taxon>Hyphomicrobiales</taxon>
        <taxon>Kaistiaceae</taxon>
        <taxon>Prosthecomicrobium</taxon>
    </lineage>
</organism>
<dbReference type="RefSeq" id="WP_183852775.1">
    <property type="nucleotide sequence ID" value="NZ_JACHOO010000002.1"/>
</dbReference>
<keyword evidence="6" id="KW-1185">Reference proteome</keyword>
<keyword evidence="3" id="KW-0378">Hydrolase</keyword>
<accession>A0A7W9CU78</accession>
<comment type="caution">
    <text evidence="5">The sequence shown here is derived from an EMBL/GenBank/DDBJ whole genome shotgun (WGS) entry which is preliminary data.</text>
</comment>
<name>A0A7W9CU78_9HYPH</name>
<dbReference type="InterPro" id="IPR011650">
    <property type="entry name" value="Peptidase_M20_dimer"/>
</dbReference>
<keyword evidence="2" id="KW-0479">Metal-binding</keyword>
<dbReference type="GO" id="GO:0008233">
    <property type="term" value="F:peptidase activity"/>
    <property type="evidence" value="ECO:0007669"/>
    <property type="project" value="UniProtKB-KW"/>
</dbReference>
<dbReference type="Pfam" id="PF01546">
    <property type="entry name" value="Peptidase_M20"/>
    <property type="match status" value="1"/>
</dbReference>
<dbReference type="GO" id="GO:0046872">
    <property type="term" value="F:metal ion binding"/>
    <property type="evidence" value="ECO:0007669"/>
    <property type="project" value="UniProtKB-KW"/>
</dbReference>